<dbReference type="NCBIfam" id="NF009827">
    <property type="entry name" value="PRK13303.1-2"/>
    <property type="match status" value="1"/>
</dbReference>
<dbReference type="GO" id="GO:0033735">
    <property type="term" value="F:aspartate dehydrogenase [NAD(P)+] activity"/>
    <property type="evidence" value="ECO:0007669"/>
    <property type="project" value="UniProtKB-EC"/>
</dbReference>
<dbReference type="InterPro" id="IPR002811">
    <property type="entry name" value="Asp_DH"/>
</dbReference>
<feature type="binding site" evidence="6">
    <location>
        <position position="118"/>
    </location>
    <ligand>
        <name>NAD(+)</name>
        <dbReference type="ChEBI" id="CHEBI:57540"/>
    </ligand>
</feature>
<evidence type="ECO:0000256" key="2">
    <source>
        <dbReference type="ARBA" id="ARBA00022642"/>
    </source>
</evidence>
<comment type="catalytic activity">
    <reaction evidence="6">
        <text>L-aspartate + NAD(+) + H2O = oxaloacetate + NH4(+) + NADH + H(+)</text>
        <dbReference type="Rhea" id="RHEA:11788"/>
        <dbReference type="ChEBI" id="CHEBI:15377"/>
        <dbReference type="ChEBI" id="CHEBI:15378"/>
        <dbReference type="ChEBI" id="CHEBI:16452"/>
        <dbReference type="ChEBI" id="CHEBI:28938"/>
        <dbReference type="ChEBI" id="CHEBI:29991"/>
        <dbReference type="ChEBI" id="CHEBI:57540"/>
        <dbReference type="ChEBI" id="CHEBI:57945"/>
        <dbReference type="EC" id="1.4.1.21"/>
    </reaction>
</comment>
<feature type="domain" description="Aspartate/homoserine dehydrogenase NAD-binding" evidence="8">
    <location>
        <begin position="3"/>
        <end position="113"/>
    </location>
</feature>
<evidence type="ECO:0000313" key="9">
    <source>
        <dbReference type="EMBL" id="MQQ99632.1"/>
    </source>
</evidence>
<feature type="binding site" evidence="6">
    <location>
        <position position="184"/>
    </location>
    <ligand>
        <name>NAD(+)</name>
        <dbReference type="ChEBI" id="CHEBI:57540"/>
    </ligand>
</feature>
<evidence type="ECO:0000256" key="4">
    <source>
        <dbReference type="ARBA" id="ARBA00023002"/>
    </source>
</evidence>
<evidence type="ECO:0000256" key="1">
    <source>
        <dbReference type="ARBA" id="ARBA00008331"/>
    </source>
</evidence>
<dbReference type="Pfam" id="PF01958">
    <property type="entry name" value="Asp_DH_C"/>
    <property type="match status" value="1"/>
</dbReference>
<evidence type="ECO:0000256" key="5">
    <source>
        <dbReference type="ARBA" id="ARBA00023027"/>
    </source>
</evidence>
<dbReference type="NCBIfam" id="NF009828">
    <property type="entry name" value="PRK13303.1-3"/>
    <property type="match status" value="1"/>
</dbReference>
<dbReference type="Gene3D" id="3.40.50.720">
    <property type="entry name" value="NAD(P)-binding Rossmann-like Domain"/>
    <property type="match status" value="1"/>
</dbReference>
<dbReference type="InterPro" id="IPR011182">
    <property type="entry name" value="L-Asp_DH"/>
</dbReference>
<dbReference type="PANTHER" id="PTHR31873:SF6">
    <property type="entry name" value="ASPARTATE DEHYDROGENASE DOMAIN-CONTAINING PROTEIN"/>
    <property type="match status" value="1"/>
</dbReference>
<name>A0A843YQ19_9BURK</name>
<dbReference type="GO" id="GO:0016639">
    <property type="term" value="F:oxidoreductase activity, acting on the CH-NH2 group of donors, NAD or NADP as acceptor"/>
    <property type="evidence" value="ECO:0007669"/>
    <property type="project" value="UniProtKB-UniRule"/>
</dbReference>
<evidence type="ECO:0000313" key="10">
    <source>
        <dbReference type="Proteomes" id="UP000451565"/>
    </source>
</evidence>
<dbReference type="AlphaFoldDB" id="A0A843YQ19"/>
<accession>A0A843YQ19</accession>
<evidence type="ECO:0000256" key="6">
    <source>
        <dbReference type="HAMAP-Rule" id="MF_01265"/>
    </source>
</evidence>
<comment type="catalytic activity">
    <reaction evidence="6">
        <text>L-aspartate + NADP(+) + H2O = oxaloacetate + NH4(+) + NADPH + H(+)</text>
        <dbReference type="Rhea" id="RHEA:11784"/>
        <dbReference type="ChEBI" id="CHEBI:15377"/>
        <dbReference type="ChEBI" id="CHEBI:15378"/>
        <dbReference type="ChEBI" id="CHEBI:16452"/>
        <dbReference type="ChEBI" id="CHEBI:28938"/>
        <dbReference type="ChEBI" id="CHEBI:29991"/>
        <dbReference type="ChEBI" id="CHEBI:57783"/>
        <dbReference type="ChEBI" id="CHEBI:58349"/>
        <dbReference type="EC" id="1.4.1.21"/>
    </reaction>
</comment>
<comment type="miscellaneous">
    <text evidence="6">The iminoaspartate product is unstable in aqueous solution and can decompose to oxaloacetate and ammonia.</text>
</comment>
<comment type="similarity">
    <text evidence="1 6">Belongs to the L-aspartate dehydrogenase family.</text>
</comment>
<dbReference type="OrthoDB" id="7056904at2"/>
<dbReference type="NCBIfam" id="NF009829">
    <property type="entry name" value="PRK13303.1-4"/>
    <property type="match status" value="1"/>
</dbReference>
<keyword evidence="5 6" id="KW-0520">NAD</keyword>
<dbReference type="SUPFAM" id="SSF55347">
    <property type="entry name" value="Glyceraldehyde-3-phosphate dehydrogenase-like, C-terminal domain"/>
    <property type="match status" value="1"/>
</dbReference>
<dbReference type="Pfam" id="PF03447">
    <property type="entry name" value="NAD_binding_3"/>
    <property type="match status" value="1"/>
</dbReference>
<dbReference type="PIRSF" id="PIRSF005227">
    <property type="entry name" value="Asp_dh_NAD_syn"/>
    <property type="match status" value="1"/>
</dbReference>
<reference evidence="9 10" key="1">
    <citation type="submission" date="2019-10" db="EMBL/GenBank/DDBJ databases">
        <title>Glaciimonas soli sp. nov., a psychrophilic bacterium isolated from the forest soil of a high elevation mountain in Taiwan.</title>
        <authorList>
            <person name="Wang L.-T."/>
            <person name="Shieh W.Y."/>
        </authorList>
    </citation>
    <scope>NUCLEOTIDE SEQUENCE [LARGE SCALE GENOMIC DNA]</scope>
    <source>
        <strain evidence="9 10">GS1</strain>
    </source>
</reference>
<protein>
    <recommendedName>
        <fullName evidence="6">L-aspartate dehydrogenase</fullName>
        <ecNumber evidence="6">1.4.1.21</ecNumber>
    </recommendedName>
</protein>
<feature type="domain" description="Aspartate dehydrogenase" evidence="7">
    <location>
        <begin position="162"/>
        <end position="249"/>
    </location>
</feature>
<dbReference type="GO" id="GO:0009435">
    <property type="term" value="P:NAD+ biosynthetic process"/>
    <property type="evidence" value="ECO:0007669"/>
    <property type="project" value="UniProtKB-UniRule"/>
</dbReference>
<comment type="pathway">
    <text evidence="6">Cofactor biosynthesis; NAD(+) biosynthesis; iminoaspartate from L-aspartate (dehydrogenase route): step 1/1.</text>
</comment>
<evidence type="ECO:0000259" key="7">
    <source>
        <dbReference type="Pfam" id="PF01958"/>
    </source>
</evidence>
<keyword evidence="3 6" id="KW-0521">NADP</keyword>
<dbReference type="GO" id="GO:0050661">
    <property type="term" value="F:NADP binding"/>
    <property type="evidence" value="ECO:0007669"/>
    <property type="project" value="UniProtKB-UniRule"/>
</dbReference>
<dbReference type="SUPFAM" id="SSF51735">
    <property type="entry name" value="NAD(P)-binding Rossmann-fold domains"/>
    <property type="match status" value="1"/>
</dbReference>
<dbReference type="Gene3D" id="3.30.360.10">
    <property type="entry name" value="Dihydrodipicolinate Reductase, domain 2"/>
    <property type="match status" value="1"/>
</dbReference>
<dbReference type="InterPro" id="IPR036291">
    <property type="entry name" value="NAD(P)-bd_dom_sf"/>
</dbReference>
<keyword evidence="2 6" id="KW-0662">Pyridine nucleotide biosynthesis</keyword>
<keyword evidence="10" id="KW-1185">Reference proteome</keyword>
<dbReference type="InterPro" id="IPR020626">
    <property type="entry name" value="Asp_DH_prok"/>
</dbReference>
<dbReference type="PANTHER" id="PTHR31873">
    <property type="entry name" value="L-ASPARTATE DEHYDROGENASE-RELATED"/>
    <property type="match status" value="1"/>
</dbReference>
<dbReference type="EC" id="1.4.1.21" evidence="6"/>
<feature type="active site" evidence="6">
    <location>
        <position position="214"/>
    </location>
</feature>
<proteinExistence type="inferred from homology"/>
<evidence type="ECO:0000259" key="8">
    <source>
        <dbReference type="Pfam" id="PF03447"/>
    </source>
</evidence>
<dbReference type="GO" id="GO:0051287">
    <property type="term" value="F:NAD binding"/>
    <property type="evidence" value="ECO:0007669"/>
    <property type="project" value="UniProtKB-UniRule"/>
</dbReference>
<keyword evidence="4 6" id="KW-0560">Oxidoreductase</keyword>
<comment type="function">
    <text evidence="6">Specifically catalyzes the NAD or NADP-dependent dehydrogenation of L-aspartate to iminoaspartate.</text>
</comment>
<sequence>MIGFGAIGCTVFKVIKNDAEVRISQIVVHNEEMRAEVQAKVGDNVVVVSRISDLPQRPEFVLECAGHAALTACVLPLLASGVDCALVSIGALASDGMQEKLEAAARQGKATITLMSGAIGGIDAISAAKFGGLDEVLYTGRKPALSWIGTPAEELFKLAELSEATVIFRGNAREAAQLYPKNANVAATLAIAGLGLDHTKVTLIADPAATQNIHTIEARGVFGQMKMEIQGNPLPENPKTSALTAYSIIRAIKNRVRPVVI</sequence>
<comment type="caution">
    <text evidence="9">The sequence shown here is derived from an EMBL/GenBank/DDBJ whole genome shotgun (WGS) entry which is preliminary data.</text>
</comment>
<dbReference type="InterPro" id="IPR005106">
    <property type="entry name" value="Asp/hSer_DH_NAD-bd"/>
</dbReference>
<dbReference type="UniPathway" id="UPA00253">
    <property type="reaction ID" value="UER00456"/>
</dbReference>
<dbReference type="Proteomes" id="UP000451565">
    <property type="component" value="Unassembled WGS sequence"/>
</dbReference>
<dbReference type="HAMAP" id="MF_01265">
    <property type="entry name" value="NadX"/>
    <property type="match status" value="1"/>
</dbReference>
<dbReference type="EMBL" id="WINI01000001">
    <property type="protein sequence ID" value="MQQ99632.1"/>
    <property type="molecule type" value="Genomic_DNA"/>
</dbReference>
<evidence type="ECO:0000256" key="3">
    <source>
        <dbReference type="ARBA" id="ARBA00022857"/>
    </source>
</evidence>
<gene>
    <name evidence="6" type="primary">nadX</name>
    <name evidence="9" type="ORF">GEV47_02895</name>
</gene>
<organism evidence="9 10">
    <name type="scientific">Glaciimonas soli</name>
    <dbReference type="NCBI Taxonomy" id="2590999"/>
    <lineage>
        <taxon>Bacteria</taxon>
        <taxon>Pseudomonadati</taxon>
        <taxon>Pseudomonadota</taxon>
        <taxon>Betaproteobacteria</taxon>
        <taxon>Burkholderiales</taxon>
        <taxon>Oxalobacteraceae</taxon>
        <taxon>Glaciimonas</taxon>
    </lineage>
</organism>